<proteinExistence type="predicted"/>
<name>A0A261FVS9_9BIFI</name>
<dbReference type="PROSITE" id="PS51192">
    <property type="entry name" value="HELICASE_ATP_BIND_1"/>
    <property type="match status" value="1"/>
</dbReference>
<accession>A0A261FVS9</accession>
<evidence type="ECO:0000313" key="8">
    <source>
        <dbReference type="Proteomes" id="UP000216074"/>
    </source>
</evidence>
<evidence type="ECO:0000256" key="3">
    <source>
        <dbReference type="SAM" id="MobiDB-lite"/>
    </source>
</evidence>
<dbReference type="RefSeq" id="WP_158216464.1">
    <property type="nucleotide sequence ID" value="NZ_MWWY01000039.1"/>
</dbReference>
<keyword evidence="7" id="KW-0547">Nucleotide-binding</keyword>
<evidence type="ECO:0000259" key="4">
    <source>
        <dbReference type="PROSITE" id="PS50966"/>
    </source>
</evidence>
<dbReference type="InterPro" id="IPR013663">
    <property type="entry name" value="Helicase_SWF/SNF/SWI_bac"/>
</dbReference>
<gene>
    <name evidence="7" type="ORF">BHAP_1917</name>
</gene>
<dbReference type="InterPro" id="IPR038718">
    <property type="entry name" value="SNF2-like_sf"/>
</dbReference>
<dbReference type="Pfam" id="PF00176">
    <property type="entry name" value="SNF2-rel_dom"/>
    <property type="match status" value="1"/>
</dbReference>
<dbReference type="GO" id="GO:0008270">
    <property type="term" value="F:zinc ion binding"/>
    <property type="evidence" value="ECO:0007669"/>
    <property type="project" value="UniProtKB-KW"/>
</dbReference>
<dbReference type="Gene3D" id="3.40.50.10810">
    <property type="entry name" value="Tandem AAA-ATPase domain"/>
    <property type="match status" value="1"/>
</dbReference>
<keyword evidence="7" id="KW-0067">ATP-binding</keyword>
<dbReference type="InterPro" id="IPR049730">
    <property type="entry name" value="SNF2/RAD54-like_C"/>
</dbReference>
<feature type="domain" description="SWIM-type" evidence="4">
    <location>
        <begin position="117"/>
        <end position="158"/>
    </location>
</feature>
<dbReference type="SUPFAM" id="SSF52540">
    <property type="entry name" value="P-loop containing nucleoside triphosphate hydrolases"/>
    <property type="match status" value="2"/>
</dbReference>
<feature type="domain" description="Helicase C-terminal" evidence="6">
    <location>
        <begin position="1176"/>
        <end position="1331"/>
    </location>
</feature>
<dbReference type="PROSITE" id="PS50966">
    <property type="entry name" value="ZF_SWIM"/>
    <property type="match status" value="1"/>
</dbReference>
<dbReference type="Pfam" id="PF08455">
    <property type="entry name" value="SNF2_assoc"/>
    <property type="match status" value="1"/>
</dbReference>
<evidence type="ECO:0000256" key="2">
    <source>
        <dbReference type="PROSITE-ProRule" id="PRU00325"/>
    </source>
</evidence>
<feature type="domain" description="Helicase ATP-binding" evidence="5">
    <location>
        <begin position="855"/>
        <end position="1039"/>
    </location>
</feature>
<evidence type="ECO:0000313" key="7">
    <source>
        <dbReference type="EMBL" id="OZG63228.1"/>
    </source>
</evidence>
<dbReference type="OrthoDB" id="9760715at2"/>
<dbReference type="GO" id="GO:0016787">
    <property type="term" value="F:hydrolase activity"/>
    <property type="evidence" value="ECO:0007669"/>
    <property type="project" value="UniProtKB-KW"/>
</dbReference>
<dbReference type="Pfam" id="PF04434">
    <property type="entry name" value="SWIM"/>
    <property type="match status" value="1"/>
</dbReference>
<keyword evidence="2" id="KW-0862">Zinc</keyword>
<feature type="compositionally biased region" description="Polar residues" evidence="3">
    <location>
        <begin position="573"/>
        <end position="592"/>
    </location>
</feature>
<dbReference type="InterPro" id="IPR014001">
    <property type="entry name" value="Helicase_ATP-bd"/>
</dbReference>
<dbReference type="PANTHER" id="PTHR10799">
    <property type="entry name" value="SNF2/RAD54 HELICASE FAMILY"/>
    <property type="match status" value="1"/>
</dbReference>
<keyword evidence="2" id="KW-0863">Zinc-finger</keyword>
<evidence type="ECO:0000256" key="1">
    <source>
        <dbReference type="ARBA" id="ARBA00022801"/>
    </source>
</evidence>
<keyword evidence="2" id="KW-0479">Metal-binding</keyword>
<feature type="compositionally biased region" description="Basic and acidic residues" evidence="3">
    <location>
        <begin position="11"/>
        <end position="20"/>
    </location>
</feature>
<dbReference type="GO" id="GO:0005524">
    <property type="term" value="F:ATP binding"/>
    <property type="evidence" value="ECO:0007669"/>
    <property type="project" value="InterPro"/>
</dbReference>
<feature type="region of interest" description="Disordered" evidence="3">
    <location>
        <begin position="1"/>
        <end position="20"/>
    </location>
</feature>
<feature type="region of interest" description="Disordered" evidence="3">
    <location>
        <begin position="569"/>
        <end position="595"/>
    </location>
</feature>
<organism evidence="7 8">
    <name type="scientific">Bifidobacterium hapali</name>
    <dbReference type="NCBI Taxonomy" id="1630172"/>
    <lineage>
        <taxon>Bacteria</taxon>
        <taxon>Bacillati</taxon>
        <taxon>Actinomycetota</taxon>
        <taxon>Actinomycetes</taxon>
        <taxon>Bifidobacteriales</taxon>
        <taxon>Bifidobacteriaceae</taxon>
        <taxon>Bifidobacterium</taxon>
    </lineage>
</organism>
<dbReference type="Pfam" id="PF00271">
    <property type="entry name" value="Helicase_C"/>
    <property type="match status" value="1"/>
</dbReference>
<dbReference type="Proteomes" id="UP000216074">
    <property type="component" value="Unassembled WGS sequence"/>
</dbReference>
<dbReference type="InterPro" id="IPR007527">
    <property type="entry name" value="Znf_SWIM"/>
</dbReference>
<keyword evidence="7" id="KW-0347">Helicase</keyword>
<dbReference type="CDD" id="cd18793">
    <property type="entry name" value="SF2_C_SNF"/>
    <property type="match status" value="1"/>
</dbReference>
<dbReference type="SMART" id="SM00490">
    <property type="entry name" value="HELICc"/>
    <property type="match status" value="1"/>
</dbReference>
<dbReference type="InterPro" id="IPR000330">
    <property type="entry name" value="SNF2_N"/>
</dbReference>
<evidence type="ECO:0000259" key="5">
    <source>
        <dbReference type="PROSITE" id="PS51192"/>
    </source>
</evidence>
<sequence>MDWHSSVYGSRRSDSRYRSYSDDADYGTPYGAHADDDYDDYGEPLVRPSAVGNSISNYAAPLVDDAILRKRGGNGYFRAHEVIASNRMHQYAYAINGSLIILTALVTASDIYNSNDYQVTVTVDEDKGDIFASHCTCPAYGRYGSLCKHVIALIMAYDECRDEFSRVASPAEVGRTAQQRPNVRRTSRSLSAFMRQRDEKISAEAKSRQLNLLKEIGDIADAGGTSGGGQTGAVRRMPIGSVSLRLAVQFPDSAGGESGGTVKLRIQVPSRNLSYVVKDINSLLSAVHNQDFVSYGKKLAFIHTRDAFDVRSRAVLDVLDRARTIRNAINDGYDAYYYRKSDAAQMRLSDGEIADLFDAYVGSDETVDYTPSARYFAPEMRAQIVDGDPSLGLAMVRADDVGDTGDVTDHSITAIAPGGYLIRHMQCVERFVTGQHATYMICRPLSRAVLAADGLSQGEPSDSSSAADTADQQLAAVVSAQTLRAARNDDSSEDIINILRRYGQRAASAASMAPATIYRCDARFAANRDLLTLLCGDDEHASLYVSAADMDTFARTMLPLLVGGERIAEPADDSQTTESANSSRDDTANQPSGLGIELPPELLRLVRVPCRIAIYLDRDRTGITCDVQARYGDKRYHVFDGIGRTPDDLLRDKDAERLAVEAVLHYFPRPSGSVAFIPDDDDKAIYKLLTEGLPVFHGIGDVYATPAFDGLSAMPRPTVKVGLSVKSGLVEISPIADEIDPDDVPGLLAAYRKRRRFHRLRNGAFVDMRDVDTSAVDEIAADLGVKPAELEAGGIEVPAFEAYYLDHQVDDAGKDASFRAYVDDLRVIDPSRYRVPSALVDVLRSYQVEGFRWLNAVCDKGFGGILADEMGLGKTVQLLSFLLARLSESRKAVQPSLIVCPASLVYNWAAEAAKFTPDMRVETVAGSKAARRAILDEIRAAQGTAAGSVAVNASANTQPVVPDLIITSYDLLRRDIDDYAGLSFFSMALDEAQYIKNAATKASKSVRSITAAHRFALTGTPIENRLSELWSIIDFLMPGILGSYAHFRERFELPILSGDESAQAKLQAFVGPFILRRLKSQVLKDLPDKIENVITVQLSGEQRKLYAALEQQLRSVILKQKPADFNTGKIQILAQLTKLRQVCCDPRLLYENAAGTGDTGVKQSVKRSVSSAKLDAIAELVDSCRDAGRKMLIFSQFTSYLDLIAERLRANGVAYDVITGATPKQRRLELVDQFNRDETPVFLISLKAGNTGLNLTGACVVIHADPWWNAAAQNQATDRAHRIGQTQDVNVYQIVAKDTIEERILNLQRSKTDLATRFVDAASSSTGRSMAALTKDDLLALLA</sequence>
<dbReference type="Gene3D" id="3.40.50.300">
    <property type="entry name" value="P-loop containing nucleotide triphosphate hydrolases"/>
    <property type="match status" value="1"/>
</dbReference>
<dbReference type="InterPro" id="IPR001650">
    <property type="entry name" value="Helicase_C-like"/>
</dbReference>
<dbReference type="PROSITE" id="PS51194">
    <property type="entry name" value="HELICASE_CTER"/>
    <property type="match status" value="1"/>
</dbReference>
<feature type="compositionally biased region" description="Low complexity" evidence="3">
    <location>
        <begin position="1"/>
        <end position="10"/>
    </location>
</feature>
<dbReference type="EMBL" id="MWWY01000039">
    <property type="protein sequence ID" value="OZG63228.1"/>
    <property type="molecule type" value="Genomic_DNA"/>
</dbReference>
<protein>
    <submittedName>
        <fullName evidence="7">Helicase</fullName>
    </submittedName>
</protein>
<reference evidence="7 8" key="1">
    <citation type="journal article" date="2017" name="BMC Genomics">
        <title>Comparative genomic and phylogenomic analyses of the Bifidobacteriaceae family.</title>
        <authorList>
            <person name="Lugli G.A."/>
            <person name="Milani C."/>
            <person name="Turroni F."/>
            <person name="Duranti S."/>
            <person name="Mancabelli L."/>
            <person name="Mangifesta M."/>
            <person name="Ferrario C."/>
            <person name="Modesto M."/>
            <person name="Mattarelli P."/>
            <person name="Jiri K."/>
            <person name="van Sinderen D."/>
            <person name="Ventura M."/>
        </authorList>
    </citation>
    <scope>NUCLEOTIDE SEQUENCE [LARGE SCALE GENOMIC DNA]</scope>
    <source>
        <strain evidence="7 8">DSM 100202</strain>
    </source>
</reference>
<keyword evidence="8" id="KW-1185">Reference proteome</keyword>
<dbReference type="InterPro" id="IPR027417">
    <property type="entry name" value="P-loop_NTPase"/>
</dbReference>
<keyword evidence="1" id="KW-0378">Hydrolase</keyword>
<comment type="caution">
    <text evidence="7">The sequence shown here is derived from an EMBL/GenBank/DDBJ whole genome shotgun (WGS) entry which is preliminary data.</text>
</comment>
<dbReference type="SMART" id="SM00487">
    <property type="entry name" value="DEXDc"/>
    <property type="match status" value="1"/>
</dbReference>
<dbReference type="CDD" id="cd18012">
    <property type="entry name" value="DEXQc_arch_SWI2_SNF2"/>
    <property type="match status" value="1"/>
</dbReference>
<evidence type="ECO:0000259" key="6">
    <source>
        <dbReference type="PROSITE" id="PS51194"/>
    </source>
</evidence>
<dbReference type="GO" id="GO:0004386">
    <property type="term" value="F:helicase activity"/>
    <property type="evidence" value="ECO:0007669"/>
    <property type="project" value="UniProtKB-KW"/>
</dbReference>